<dbReference type="Proteomes" id="UP001497535">
    <property type="component" value="Unassembled WGS sequence"/>
</dbReference>
<dbReference type="EMBL" id="CAVMJV010000121">
    <property type="protein sequence ID" value="CAK5106187.1"/>
    <property type="molecule type" value="Genomic_DNA"/>
</dbReference>
<evidence type="ECO:0000313" key="1">
    <source>
        <dbReference type="EMBL" id="CAK5106187.1"/>
    </source>
</evidence>
<organism evidence="1 2">
    <name type="scientific">Meloidogyne enterolobii</name>
    <name type="common">Root-knot nematode worm</name>
    <name type="synonym">Meloidogyne mayaguensis</name>
    <dbReference type="NCBI Taxonomy" id="390850"/>
    <lineage>
        <taxon>Eukaryota</taxon>
        <taxon>Metazoa</taxon>
        <taxon>Ecdysozoa</taxon>
        <taxon>Nematoda</taxon>
        <taxon>Chromadorea</taxon>
        <taxon>Rhabditida</taxon>
        <taxon>Tylenchina</taxon>
        <taxon>Tylenchomorpha</taxon>
        <taxon>Tylenchoidea</taxon>
        <taxon>Meloidogynidae</taxon>
        <taxon>Meloidogyninae</taxon>
        <taxon>Meloidogyne</taxon>
    </lineage>
</organism>
<proteinExistence type="predicted"/>
<name>A0ACB1AY22_MELEN</name>
<accession>A0ACB1AY22</accession>
<reference evidence="1" key="1">
    <citation type="submission" date="2023-11" db="EMBL/GenBank/DDBJ databases">
        <authorList>
            <person name="Poullet M."/>
        </authorList>
    </citation>
    <scope>NUCLEOTIDE SEQUENCE</scope>
    <source>
        <strain evidence="1">E1834</strain>
    </source>
</reference>
<keyword evidence="2" id="KW-1185">Reference proteome</keyword>
<protein>
    <submittedName>
        <fullName evidence="1">Uncharacterized protein</fullName>
    </submittedName>
</protein>
<evidence type="ECO:0000313" key="2">
    <source>
        <dbReference type="Proteomes" id="UP001497535"/>
    </source>
</evidence>
<comment type="caution">
    <text evidence="1">The sequence shown here is derived from an EMBL/GenBank/DDBJ whole genome shotgun (WGS) entry which is preliminary data.</text>
</comment>
<sequence>MGEEEDEVNDEEEMEEQEVEMEENEEEMEAGENEEEVELEDEEKDVECQEPSKSVEIQLVSTAKESSKNLSRKSSKLSSNLPPKRIFSSICEQVEEGQNVIQLDSASSIQQQSCSRIQKSLSTANGLQKKFFNEFKKRF</sequence>
<gene>
    <name evidence="1" type="ORF">MENTE1834_LOCUS43409</name>
</gene>